<organism evidence="4 5">
    <name type="scientific">Larinioides sclopetarius</name>
    <dbReference type="NCBI Taxonomy" id="280406"/>
    <lineage>
        <taxon>Eukaryota</taxon>
        <taxon>Metazoa</taxon>
        <taxon>Ecdysozoa</taxon>
        <taxon>Arthropoda</taxon>
        <taxon>Chelicerata</taxon>
        <taxon>Arachnida</taxon>
        <taxon>Araneae</taxon>
        <taxon>Araneomorphae</taxon>
        <taxon>Entelegynae</taxon>
        <taxon>Araneoidea</taxon>
        <taxon>Araneidae</taxon>
        <taxon>Larinioides</taxon>
    </lineage>
</organism>
<dbReference type="PANTHER" id="PTHR31974:SF2">
    <property type="entry name" value="BIOGENESIS OF LYSOSOME-RELATED ORGANELLES COMPLEX 1 SUBUNIT 3"/>
    <property type="match status" value="1"/>
</dbReference>
<feature type="region of interest" description="Disordered" evidence="3">
    <location>
        <begin position="1"/>
        <end position="95"/>
    </location>
</feature>
<dbReference type="Proteomes" id="UP001497382">
    <property type="component" value="Unassembled WGS sequence"/>
</dbReference>
<keyword evidence="5" id="KW-1185">Reference proteome</keyword>
<sequence>MTDSYQEASAPGLGSEASLEVEDEVRILLPSSKSKDRQAAPRIPHGIVISGEASESDEEIDTHQALPQSGSDFSISESWGRNSAELGEKDSSRDSSVQYNTLLHKKLREKNLILRKNLVELVTQPYESASKEIHTISQQLIKSQLLVQELRNTIRRLTHDLFDMEDKMEALRTGSFLPEMSDPPASD</sequence>
<reference evidence="4 5" key="1">
    <citation type="submission" date="2024-04" db="EMBL/GenBank/DDBJ databases">
        <authorList>
            <person name="Rising A."/>
            <person name="Reimegard J."/>
            <person name="Sonavane S."/>
            <person name="Akerstrom W."/>
            <person name="Nylinder S."/>
            <person name="Hedman E."/>
            <person name="Kallberg Y."/>
        </authorList>
    </citation>
    <scope>NUCLEOTIDE SEQUENCE [LARGE SCALE GENOMIC DNA]</scope>
</reference>
<evidence type="ECO:0000313" key="4">
    <source>
        <dbReference type="EMBL" id="CAL1263700.1"/>
    </source>
</evidence>
<comment type="caution">
    <text evidence="4">The sequence shown here is derived from an EMBL/GenBank/DDBJ whole genome shotgun (WGS) entry which is preliminary data.</text>
</comment>
<proteinExistence type="inferred from homology"/>
<comment type="similarity">
    <text evidence="1">Belongs to the BLOC1S3 family.</text>
</comment>
<gene>
    <name evidence="4" type="ORF">LARSCL_LOCUS1620</name>
</gene>
<accession>A0AAV1YXX3</accession>
<dbReference type="PANTHER" id="PTHR31974">
    <property type="entry name" value="BIOGENESIS OF LYSOSOME-RELATED ORGANELLES COMPLEX 1 SUBUNIT 3"/>
    <property type="match status" value="1"/>
</dbReference>
<name>A0AAV1YXX3_9ARAC</name>
<dbReference type="EMBL" id="CAXIEN010000009">
    <property type="protein sequence ID" value="CAL1263700.1"/>
    <property type="molecule type" value="Genomic_DNA"/>
</dbReference>
<dbReference type="InterPro" id="IPR017245">
    <property type="entry name" value="BLOC-1_complex_su-3"/>
</dbReference>
<evidence type="ECO:0000256" key="1">
    <source>
        <dbReference type="ARBA" id="ARBA00008942"/>
    </source>
</evidence>
<evidence type="ECO:0000256" key="3">
    <source>
        <dbReference type="SAM" id="MobiDB-lite"/>
    </source>
</evidence>
<dbReference type="Pfam" id="PF15753">
    <property type="entry name" value="BLOC1S3"/>
    <property type="match status" value="1"/>
</dbReference>
<protein>
    <recommendedName>
        <fullName evidence="2">Biogenesis of lysosome-related organelles complex 1 subunit 3</fullName>
    </recommendedName>
</protein>
<dbReference type="GO" id="GO:0031083">
    <property type="term" value="C:BLOC-1 complex"/>
    <property type="evidence" value="ECO:0007669"/>
    <property type="project" value="TreeGrafter"/>
</dbReference>
<dbReference type="AlphaFoldDB" id="A0AAV1YXX3"/>
<evidence type="ECO:0000313" key="5">
    <source>
        <dbReference type="Proteomes" id="UP001497382"/>
    </source>
</evidence>
<evidence type="ECO:0000256" key="2">
    <source>
        <dbReference type="ARBA" id="ARBA00019581"/>
    </source>
</evidence>
<feature type="compositionally biased region" description="Polar residues" evidence="3">
    <location>
        <begin position="65"/>
        <end position="81"/>
    </location>
</feature>